<dbReference type="GO" id="GO:0043531">
    <property type="term" value="F:ADP binding"/>
    <property type="evidence" value="ECO:0007669"/>
    <property type="project" value="InterPro"/>
</dbReference>
<dbReference type="Pfam" id="PF01582">
    <property type="entry name" value="TIR"/>
    <property type="match status" value="1"/>
</dbReference>
<dbReference type="InterPro" id="IPR000157">
    <property type="entry name" value="TIR_dom"/>
</dbReference>
<dbReference type="Gene3D" id="3.40.50.300">
    <property type="entry name" value="P-loop containing nucleotide triphosphate hydrolases"/>
    <property type="match status" value="1"/>
</dbReference>
<name>A0A1J3J0F8_NOCCA</name>
<proteinExistence type="predicted"/>
<dbReference type="SUPFAM" id="SSF52540">
    <property type="entry name" value="P-loop containing nucleoside triphosphate hydrolases"/>
    <property type="match status" value="1"/>
</dbReference>
<sequence>MNKFFKKLSCFKRKVKSLRLFESRSSLSSSSSSSLTPQRFDVFLSFRGADTRKNFISFLYKELDSKGIRTFKDDKELESGRPISPELLQAIKGSRIAVVVVSANFTASFWCLEELREILKLHEKGLIKVIPIFYEVDPSQVRRQIGEVAKQFKKHEKRESREKVKSWRIALYKFANLSGECSKSWEDDSKLVDEITERVSNMLFAAAPVNGNSLIGIDEHMNELSPLMALNSNEDVRVIGIWGRGSIGRSALARHVYENISHHFEAHCFLEDVRRISQFSLHCRKSHLQEELLTKMQGEGLMNTTKMISYSHRCSLNAIKARLRNKKVLLVANDVDKIEQLDALAEEFSWFGPGSRIIITTQDRQLLISSVVKSVYEVELLRCYEVRQLFRSLAFKQKEKERDDDPVGFERSTFDEAMNVPGINVFTILRYIVALLCDRGQLRERLNAIIYSL</sequence>
<dbReference type="FunFam" id="3.40.50.10140:FF:000007">
    <property type="entry name" value="Disease resistance protein (TIR-NBS-LRR class)"/>
    <property type="match status" value="1"/>
</dbReference>
<dbReference type="GO" id="GO:0006952">
    <property type="term" value="P:defense response"/>
    <property type="evidence" value="ECO:0007669"/>
    <property type="project" value="InterPro"/>
</dbReference>
<dbReference type="EMBL" id="GEVM01019964">
    <property type="protein sequence ID" value="JAU85974.1"/>
    <property type="molecule type" value="Transcribed_RNA"/>
</dbReference>
<dbReference type="InterPro" id="IPR044974">
    <property type="entry name" value="Disease_R_plants"/>
</dbReference>
<dbReference type="PROSITE" id="PS50104">
    <property type="entry name" value="TIR"/>
    <property type="match status" value="1"/>
</dbReference>
<dbReference type="AlphaFoldDB" id="A0A1J3J0F8"/>
<dbReference type="PRINTS" id="PR00364">
    <property type="entry name" value="DISEASERSIST"/>
</dbReference>
<evidence type="ECO:0000313" key="3">
    <source>
        <dbReference type="EMBL" id="JAU85974.1"/>
    </source>
</evidence>
<feature type="domain" description="TIR" evidence="2">
    <location>
        <begin position="38"/>
        <end position="203"/>
    </location>
</feature>
<dbReference type="Pfam" id="PF00931">
    <property type="entry name" value="NB-ARC"/>
    <property type="match status" value="1"/>
</dbReference>
<dbReference type="InterPro" id="IPR035897">
    <property type="entry name" value="Toll_tir_struct_dom_sf"/>
</dbReference>
<organism evidence="3">
    <name type="scientific">Noccaea caerulescens</name>
    <name type="common">Alpine penny-cress</name>
    <name type="synonym">Thlaspi caerulescens</name>
    <dbReference type="NCBI Taxonomy" id="107243"/>
    <lineage>
        <taxon>Eukaryota</taxon>
        <taxon>Viridiplantae</taxon>
        <taxon>Streptophyta</taxon>
        <taxon>Embryophyta</taxon>
        <taxon>Tracheophyta</taxon>
        <taxon>Spermatophyta</taxon>
        <taxon>Magnoliopsida</taxon>
        <taxon>eudicotyledons</taxon>
        <taxon>Gunneridae</taxon>
        <taxon>Pentapetalae</taxon>
        <taxon>rosids</taxon>
        <taxon>malvids</taxon>
        <taxon>Brassicales</taxon>
        <taxon>Brassicaceae</taxon>
        <taxon>Coluteocarpeae</taxon>
        <taxon>Noccaea</taxon>
    </lineage>
</organism>
<reference evidence="3" key="1">
    <citation type="submission" date="2016-07" db="EMBL/GenBank/DDBJ databases">
        <title>De novo transcriptome assembly of four accessions of the metal hyperaccumulator plant Noccaea caerulescens.</title>
        <authorList>
            <person name="Blande D."/>
            <person name="Halimaa P."/>
            <person name="Tervahauta A.I."/>
            <person name="Aarts M.G."/>
            <person name="Karenlampi S.O."/>
        </authorList>
    </citation>
    <scope>NUCLEOTIDE SEQUENCE</scope>
</reference>
<dbReference type="PANTHER" id="PTHR11017">
    <property type="entry name" value="LEUCINE-RICH REPEAT-CONTAINING PROTEIN"/>
    <property type="match status" value="1"/>
</dbReference>
<gene>
    <name evidence="3" type="ORF">MP_TR14816_c0_g1_i1_g.42550</name>
</gene>
<keyword evidence="1" id="KW-0520">NAD</keyword>
<dbReference type="PANTHER" id="PTHR11017:SF389">
    <property type="entry name" value="DISEASE RESISTANCE PROTEIN (TIR-NBS CLASS)"/>
    <property type="match status" value="1"/>
</dbReference>
<dbReference type="InterPro" id="IPR002182">
    <property type="entry name" value="NB-ARC"/>
</dbReference>
<dbReference type="Gene3D" id="3.40.50.10140">
    <property type="entry name" value="Toll/interleukin-1 receptor homology (TIR) domain"/>
    <property type="match status" value="1"/>
</dbReference>
<evidence type="ECO:0000256" key="1">
    <source>
        <dbReference type="ARBA" id="ARBA00023027"/>
    </source>
</evidence>
<evidence type="ECO:0000259" key="2">
    <source>
        <dbReference type="PROSITE" id="PS50104"/>
    </source>
</evidence>
<protein>
    <submittedName>
        <fullName evidence="3">Putative disease resistance protein</fullName>
    </submittedName>
</protein>
<dbReference type="SMART" id="SM00255">
    <property type="entry name" value="TIR"/>
    <property type="match status" value="1"/>
</dbReference>
<dbReference type="SUPFAM" id="SSF52200">
    <property type="entry name" value="Toll/Interleukin receptor TIR domain"/>
    <property type="match status" value="1"/>
</dbReference>
<accession>A0A1J3J0F8</accession>
<dbReference type="GO" id="GO:0007165">
    <property type="term" value="P:signal transduction"/>
    <property type="evidence" value="ECO:0007669"/>
    <property type="project" value="InterPro"/>
</dbReference>
<dbReference type="InterPro" id="IPR027417">
    <property type="entry name" value="P-loop_NTPase"/>
</dbReference>